<keyword evidence="12 17" id="KW-0046">Antibiotic resistance</keyword>
<evidence type="ECO:0000256" key="9">
    <source>
        <dbReference type="ARBA" id="ARBA00022984"/>
    </source>
</evidence>
<accession>A0A6I2M5A5</accession>
<keyword evidence="6 17" id="KW-0812">Transmembrane</keyword>
<dbReference type="PANTHER" id="PTHR30622">
    <property type="entry name" value="UNDECAPRENYL-DIPHOSPHATASE"/>
    <property type="match status" value="1"/>
</dbReference>
<comment type="similarity">
    <text evidence="2 17">Belongs to the UppP family.</text>
</comment>
<keyword evidence="9 17" id="KW-0573">Peptidoglycan synthesis</keyword>
<organism evidence="18 19">
    <name type="scientific">Metabacillus idriensis</name>
    <dbReference type="NCBI Taxonomy" id="324768"/>
    <lineage>
        <taxon>Bacteria</taxon>
        <taxon>Bacillati</taxon>
        <taxon>Bacillota</taxon>
        <taxon>Bacilli</taxon>
        <taxon>Bacillales</taxon>
        <taxon>Bacillaceae</taxon>
        <taxon>Metabacillus</taxon>
    </lineage>
</organism>
<evidence type="ECO:0000256" key="16">
    <source>
        <dbReference type="ARBA" id="ARBA00047594"/>
    </source>
</evidence>
<comment type="subcellular location">
    <subcellularLocation>
        <location evidence="1 17">Cell membrane</location>
        <topology evidence="1 17">Multi-pass membrane protein</topology>
    </subcellularLocation>
</comment>
<feature type="transmembrane region" description="Helical" evidence="17">
    <location>
        <begin position="187"/>
        <end position="207"/>
    </location>
</feature>
<comment type="miscellaneous">
    <text evidence="17">Bacitracin is thought to be involved in the inhibition of peptidoglycan synthesis by sequestering undecaprenyl diphosphate, thereby reducing the pool of lipid carrier available.</text>
</comment>
<feature type="transmembrane region" description="Helical" evidence="17">
    <location>
        <begin position="219"/>
        <end position="238"/>
    </location>
</feature>
<dbReference type="GO" id="GO:0050380">
    <property type="term" value="F:undecaprenyl-diphosphatase activity"/>
    <property type="evidence" value="ECO:0007669"/>
    <property type="project" value="UniProtKB-UniRule"/>
</dbReference>
<evidence type="ECO:0000256" key="3">
    <source>
        <dbReference type="ARBA" id="ARBA00012374"/>
    </source>
</evidence>
<dbReference type="GO" id="GO:0009252">
    <property type="term" value="P:peptidoglycan biosynthetic process"/>
    <property type="evidence" value="ECO:0007669"/>
    <property type="project" value="UniProtKB-KW"/>
</dbReference>
<evidence type="ECO:0000313" key="19">
    <source>
        <dbReference type="Proteomes" id="UP000441585"/>
    </source>
</evidence>
<keyword evidence="8 17" id="KW-0133">Cell shape</keyword>
<protein>
    <recommendedName>
        <fullName evidence="4 17">Undecaprenyl-diphosphatase</fullName>
        <ecNumber evidence="3 17">3.6.1.27</ecNumber>
    </recommendedName>
    <alternativeName>
        <fullName evidence="15 17">Bacitracin resistance protein</fullName>
    </alternativeName>
    <alternativeName>
        <fullName evidence="14 17">Undecaprenyl pyrophosphate phosphatase</fullName>
    </alternativeName>
</protein>
<comment type="caution">
    <text evidence="18">The sequence shown here is derived from an EMBL/GenBank/DDBJ whole genome shotgun (WGS) entry which is preliminary data.</text>
</comment>
<sequence length="268" mass="29168">MDEVYLILKYFLLGLFQGFTEPIPVSSSGHLVFAQHFLGVKIEGLSFELLVNAASLIAVLLIYREDLIRLAVNGANYAVKKDPSAKKDFMFIVYLLIATIPAAVLGILFKDVLSSKNVQLAAGSLIVTGIALYLIRNLRGSKKDGDLTVKDALIIGFAQAVALIPGISRSGATIVAAMALGTKQETALRFSFLLFIPVSAGGMVLGISDLISDEYFSELLLPYTAGFIGSLIMSYFSLKWFMGIMEKGNLKYFAFYCFIIGPLVLFFA</sequence>
<keyword evidence="19" id="KW-1185">Reference proteome</keyword>
<feature type="transmembrane region" description="Helical" evidence="17">
    <location>
        <begin position="115"/>
        <end position="135"/>
    </location>
</feature>
<dbReference type="InterPro" id="IPR003824">
    <property type="entry name" value="UppP"/>
</dbReference>
<evidence type="ECO:0000313" key="18">
    <source>
        <dbReference type="EMBL" id="MRX52717.1"/>
    </source>
</evidence>
<evidence type="ECO:0000256" key="12">
    <source>
        <dbReference type="ARBA" id="ARBA00023251"/>
    </source>
</evidence>
<name>A0A6I2M5A5_9BACI</name>
<evidence type="ECO:0000256" key="7">
    <source>
        <dbReference type="ARBA" id="ARBA00022801"/>
    </source>
</evidence>
<dbReference type="Proteomes" id="UP000441585">
    <property type="component" value="Unassembled WGS sequence"/>
</dbReference>
<keyword evidence="11 17" id="KW-0472">Membrane</keyword>
<evidence type="ECO:0000256" key="11">
    <source>
        <dbReference type="ARBA" id="ARBA00023136"/>
    </source>
</evidence>
<feature type="transmembrane region" description="Helical" evidence="17">
    <location>
        <begin position="44"/>
        <end position="63"/>
    </location>
</feature>
<dbReference type="EMBL" id="WKKF01000001">
    <property type="protein sequence ID" value="MRX52717.1"/>
    <property type="molecule type" value="Genomic_DNA"/>
</dbReference>
<reference evidence="18 19" key="1">
    <citation type="submission" date="2019-11" db="EMBL/GenBank/DDBJ databases">
        <title>Bacillus idriensis genome.</title>
        <authorList>
            <person name="Konopka E.N."/>
            <person name="Newman J.D."/>
        </authorList>
    </citation>
    <scope>NUCLEOTIDE SEQUENCE [LARGE SCALE GENOMIC DNA]</scope>
    <source>
        <strain evidence="18 19">DSM 19097</strain>
    </source>
</reference>
<dbReference type="HAMAP" id="MF_01006">
    <property type="entry name" value="Undec_diphosphatase"/>
    <property type="match status" value="1"/>
</dbReference>
<evidence type="ECO:0000256" key="6">
    <source>
        <dbReference type="ARBA" id="ARBA00022692"/>
    </source>
</evidence>
<evidence type="ECO:0000256" key="8">
    <source>
        <dbReference type="ARBA" id="ARBA00022960"/>
    </source>
</evidence>
<dbReference type="EC" id="3.6.1.27" evidence="3 17"/>
<dbReference type="GO" id="GO:0046677">
    <property type="term" value="P:response to antibiotic"/>
    <property type="evidence" value="ECO:0007669"/>
    <property type="project" value="UniProtKB-UniRule"/>
</dbReference>
<evidence type="ECO:0000256" key="5">
    <source>
        <dbReference type="ARBA" id="ARBA00022475"/>
    </source>
</evidence>
<gene>
    <name evidence="17" type="primary">uppP</name>
    <name evidence="18" type="ORF">GJU41_01925</name>
</gene>
<dbReference type="GO" id="GO:0008360">
    <property type="term" value="P:regulation of cell shape"/>
    <property type="evidence" value="ECO:0007669"/>
    <property type="project" value="UniProtKB-KW"/>
</dbReference>
<dbReference type="PANTHER" id="PTHR30622:SF2">
    <property type="entry name" value="UNDECAPRENYL-DIPHOSPHATASE"/>
    <property type="match status" value="1"/>
</dbReference>
<evidence type="ECO:0000256" key="4">
    <source>
        <dbReference type="ARBA" id="ARBA00021581"/>
    </source>
</evidence>
<dbReference type="GO" id="GO:0071555">
    <property type="term" value="P:cell wall organization"/>
    <property type="evidence" value="ECO:0007669"/>
    <property type="project" value="UniProtKB-KW"/>
</dbReference>
<evidence type="ECO:0000256" key="1">
    <source>
        <dbReference type="ARBA" id="ARBA00004651"/>
    </source>
</evidence>
<evidence type="ECO:0000256" key="15">
    <source>
        <dbReference type="ARBA" id="ARBA00032932"/>
    </source>
</evidence>
<comment type="catalytic activity">
    <reaction evidence="16 17">
        <text>di-trans,octa-cis-undecaprenyl diphosphate + H2O = di-trans,octa-cis-undecaprenyl phosphate + phosphate + H(+)</text>
        <dbReference type="Rhea" id="RHEA:28094"/>
        <dbReference type="ChEBI" id="CHEBI:15377"/>
        <dbReference type="ChEBI" id="CHEBI:15378"/>
        <dbReference type="ChEBI" id="CHEBI:43474"/>
        <dbReference type="ChEBI" id="CHEBI:58405"/>
        <dbReference type="ChEBI" id="CHEBI:60392"/>
        <dbReference type="EC" id="3.6.1.27"/>
    </reaction>
</comment>
<dbReference type="GO" id="GO:0005886">
    <property type="term" value="C:plasma membrane"/>
    <property type="evidence" value="ECO:0007669"/>
    <property type="project" value="UniProtKB-SubCell"/>
</dbReference>
<dbReference type="Pfam" id="PF02673">
    <property type="entry name" value="BacA"/>
    <property type="match status" value="1"/>
</dbReference>
<keyword evidence="13 17" id="KW-0961">Cell wall biogenesis/degradation</keyword>
<keyword evidence="10 17" id="KW-1133">Transmembrane helix</keyword>
<proteinExistence type="inferred from homology"/>
<feature type="transmembrane region" description="Helical" evidence="17">
    <location>
        <begin position="250"/>
        <end position="267"/>
    </location>
</feature>
<feature type="transmembrane region" description="Helical" evidence="17">
    <location>
        <begin position="89"/>
        <end position="109"/>
    </location>
</feature>
<evidence type="ECO:0000256" key="2">
    <source>
        <dbReference type="ARBA" id="ARBA00010621"/>
    </source>
</evidence>
<evidence type="ECO:0000256" key="10">
    <source>
        <dbReference type="ARBA" id="ARBA00022989"/>
    </source>
</evidence>
<evidence type="ECO:0000256" key="13">
    <source>
        <dbReference type="ARBA" id="ARBA00023316"/>
    </source>
</evidence>
<keyword evidence="5 17" id="KW-1003">Cell membrane</keyword>
<evidence type="ECO:0000256" key="14">
    <source>
        <dbReference type="ARBA" id="ARBA00032707"/>
    </source>
</evidence>
<dbReference type="AlphaFoldDB" id="A0A6I2M5A5"/>
<evidence type="ECO:0000256" key="17">
    <source>
        <dbReference type="HAMAP-Rule" id="MF_01006"/>
    </source>
</evidence>
<comment type="function">
    <text evidence="17">Catalyzes the dephosphorylation of undecaprenyl diphosphate (UPP). Confers resistance to bacitracin.</text>
</comment>
<dbReference type="RefSeq" id="WP_154317911.1">
    <property type="nucleotide sequence ID" value="NZ_CAJGAA010000001.1"/>
</dbReference>
<keyword evidence="7 17" id="KW-0378">Hydrolase</keyword>